<dbReference type="PROSITE" id="PS00280">
    <property type="entry name" value="BPTI_KUNITZ_1"/>
    <property type="match status" value="1"/>
</dbReference>
<dbReference type="AlphaFoldDB" id="A0A226D0R1"/>
<dbReference type="GO" id="GO:0004867">
    <property type="term" value="F:serine-type endopeptidase inhibitor activity"/>
    <property type="evidence" value="ECO:0007669"/>
    <property type="project" value="UniProtKB-KW"/>
</dbReference>
<dbReference type="SUPFAM" id="SSF57362">
    <property type="entry name" value="BPTI-like"/>
    <property type="match status" value="1"/>
</dbReference>
<keyword evidence="7" id="KW-1185">Reference proteome</keyword>
<keyword evidence="4" id="KW-0732">Signal</keyword>
<dbReference type="OrthoDB" id="4473401at2759"/>
<feature type="compositionally biased region" description="Polar residues" evidence="3">
    <location>
        <begin position="177"/>
        <end position="186"/>
    </location>
</feature>
<dbReference type="InterPro" id="IPR036880">
    <property type="entry name" value="Kunitz_BPTI_sf"/>
</dbReference>
<evidence type="ECO:0000256" key="2">
    <source>
        <dbReference type="ARBA" id="ARBA00022900"/>
    </source>
</evidence>
<feature type="domain" description="BPTI/Kunitz inhibitor" evidence="5">
    <location>
        <begin position="56"/>
        <end position="98"/>
    </location>
</feature>
<keyword evidence="1" id="KW-0646">Protease inhibitor</keyword>
<organism evidence="6 7">
    <name type="scientific">Folsomia candida</name>
    <name type="common">Springtail</name>
    <dbReference type="NCBI Taxonomy" id="158441"/>
    <lineage>
        <taxon>Eukaryota</taxon>
        <taxon>Metazoa</taxon>
        <taxon>Ecdysozoa</taxon>
        <taxon>Arthropoda</taxon>
        <taxon>Hexapoda</taxon>
        <taxon>Collembola</taxon>
        <taxon>Entomobryomorpha</taxon>
        <taxon>Isotomoidea</taxon>
        <taxon>Isotomidae</taxon>
        <taxon>Proisotominae</taxon>
        <taxon>Folsomia</taxon>
    </lineage>
</organism>
<feature type="signal peptide" evidence="4">
    <location>
        <begin position="1"/>
        <end position="21"/>
    </location>
</feature>
<dbReference type="EMBL" id="LNIX01000040">
    <property type="protein sequence ID" value="OXA39185.1"/>
    <property type="molecule type" value="Genomic_DNA"/>
</dbReference>
<evidence type="ECO:0000259" key="5">
    <source>
        <dbReference type="PROSITE" id="PS50279"/>
    </source>
</evidence>
<feature type="compositionally biased region" description="Polar residues" evidence="3">
    <location>
        <begin position="146"/>
        <end position="156"/>
    </location>
</feature>
<protein>
    <submittedName>
        <fullName evidence="6">Kunitz-type protease inhibitor AFAPI-III</fullName>
    </submittedName>
</protein>
<dbReference type="Pfam" id="PF00014">
    <property type="entry name" value="Kunitz_BPTI"/>
    <property type="match status" value="1"/>
</dbReference>
<name>A0A226D0R1_FOLCA</name>
<evidence type="ECO:0000256" key="3">
    <source>
        <dbReference type="SAM" id="MobiDB-lite"/>
    </source>
</evidence>
<dbReference type="InterPro" id="IPR020901">
    <property type="entry name" value="Prtase_inh_Kunz-CS"/>
</dbReference>
<evidence type="ECO:0000313" key="7">
    <source>
        <dbReference type="Proteomes" id="UP000198287"/>
    </source>
</evidence>
<dbReference type="InterPro" id="IPR050098">
    <property type="entry name" value="TFPI/VKTCI-like"/>
</dbReference>
<feature type="region of interest" description="Disordered" evidence="3">
    <location>
        <begin position="146"/>
        <end position="186"/>
    </location>
</feature>
<dbReference type="PANTHER" id="PTHR10083">
    <property type="entry name" value="KUNITZ-TYPE PROTEASE INHIBITOR-RELATED"/>
    <property type="match status" value="1"/>
</dbReference>
<accession>A0A226D0R1</accession>
<keyword evidence="2" id="KW-0722">Serine protease inhibitor</keyword>
<evidence type="ECO:0000256" key="4">
    <source>
        <dbReference type="SAM" id="SignalP"/>
    </source>
</evidence>
<dbReference type="SMART" id="SM00131">
    <property type="entry name" value="KU"/>
    <property type="match status" value="1"/>
</dbReference>
<feature type="chain" id="PRO_5012691593" evidence="4">
    <location>
        <begin position="22"/>
        <end position="186"/>
    </location>
</feature>
<comment type="caution">
    <text evidence="6">The sequence shown here is derived from an EMBL/GenBank/DDBJ whole genome shotgun (WGS) entry which is preliminary data.</text>
</comment>
<dbReference type="Proteomes" id="UP000198287">
    <property type="component" value="Unassembled WGS sequence"/>
</dbReference>
<gene>
    <name evidence="6" type="ORF">Fcan01_26009</name>
</gene>
<dbReference type="InterPro" id="IPR002223">
    <property type="entry name" value="Kunitz_BPTI"/>
</dbReference>
<proteinExistence type="predicted"/>
<dbReference type="PROSITE" id="PS50279">
    <property type="entry name" value="BPTI_KUNITZ_2"/>
    <property type="match status" value="1"/>
</dbReference>
<evidence type="ECO:0000313" key="6">
    <source>
        <dbReference type="EMBL" id="OXA39185.1"/>
    </source>
</evidence>
<dbReference type="Gene3D" id="4.10.410.10">
    <property type="entry name" value="Pancreatic trypsin inhibitor Kunitz domain"/>
    <property type="match status" value="1"/>
</dbReference>
<evidence type="ECO:0000256" key="1">
    <source>
        <dbReference type="ARBA" id="ARBA00022690"/>
    </source>
</evidence>
<reference evidence="6 7" key="1">
    <citation type="submission" date="2015-12" db="EMBL/GenBank/DDBJ databases">
        <title>The genome of Folsomia candida.</title>
        <authorList>
            <person name="Faddeeva A."/>
            <person name="Derks M.F."/>
            <person name="Anvar Y."/>
            <person name="Smit S."/>
            <person name="Van Straalen N."/>
            <person name="Roelofs D."/>
        </authorList>
    </citation>
    <scope>NUCLEOTIDE SEQUENCE [LARGE SCALE GENOMIC DNA]</scope>
    <source>
        <strain evidence="6 7">VU population</strain>
        <tissue evidence="6">Whole body</tissue>
    </source>
</reference>
<sequence>MLGKYLAPFFVLVVLLEVTEAMPQPQKGVESTTVKVLMPPSASASFDDEDDAVISPCKAIIESWTYNVATASCEKFDWSGCGGNGNRFSEKAFCEKHCSKYGCPKFEGCGPLKCGVSKDEITGCEKCDCNLAGVGNDAVVIVGSVSGNRENPNQQAHVGKKPVVAGGKADQPEKKTGGTNVTSNVM</sequence>
<dbReference type="CDD" id="cd00109">
    <property type="entry name" value="Kunitz-type"/>
    <property type="match status" value="1"/>
</dbReference>